<protein>
    <submittedName>
        <fullName evidence="1">Uncharacterized protein</fullName>
    </submittedName>
</protein>
<evidence type="ECO:0000313" key="1">
    <source>
        <dbReference type="EMBL" id="HCO23573.1"/>
    </source>
</evidence>
<reference evidence="1 3" key="1">
    <citation type="journal article" date="2018" name="Nat. Biotechnol.">
        <title>A standardized bacterial taxonomy based on genome phylogeny substantially revises the tree of life.</title>
        <authorList>
            <person name="Parks D.H."/>
            <person name="Chuvochina M."/>
            <person name="Waite D.W."/>
            <person name="Rinke C."/>
            <person name="Skarshewski A."/>
            <person name="Chaumeil P.A."/>
            <person name="Hugenholtz P."/>
        </authorList>
    </citation>
    <scope>NUCLEOTIDE SEQUENCE [LARGE SCALE GENOMIC DNA]</scope>
    <source>
        <strain evidence="1">UBA9375</strain>
    </source>
</reference>
<sequence>MSEDSQYLAQLIGKTVVVDLSSLYVIAGTLIGQDQHYLFLENADVHDLRDTTTTRETYVHKIGLHGIAANRERALVSRREVVSLSALEDIIR</sequence>
<dbReference type="AlphaFoldDB" id="A0A3D3R414"/>
<accession>A0A3D3R414</accession>
<organism evidence="1 3">
    <name type="scientific">Gimesia maris</name>
    <dbReference type="NCBI Taxonomy" id="122"/>
    <lineage>
        <taxon>Bacteria</taxon>
        <taxon>Pseudomonadati</taxon>
        <taxon>Planctomycetota</taxon>
        <taxon>Planctomycetia</taxon>
        <taxon>Planctomycetales</taxon>
        <taxon>Planctomycetaceae</taxon>
        <taxon>Gimesia</taxon>
    </lineage>
</organism>
<dbReference type="EMBL" id="DQAY01000062">
    <property type="protein sequence ID" value="HCO23573.1"/>
    <property type="molecule type" value="Genomic_DNA"/>
</dbReference>
<dbReference type="RefSeq" id="WP_002646222.1">
    <property type="nucleotide sequence ID" value="NZ_CAXBMG010000052.1"/>
</dbReference>
<evidence type="ECO:0000313" key="2">
    <source>
        <dbReference type="EMBL" id="QEG16689.1"/>
    </source>
</evidence>
<dbReference type="GeneID" id="98647119"/>
<dbReference type="SUPFAM" id="SSF50182">
    <property type="entry name" value="Sm-like ribonucleoproteins"/>
    <property type="match status" value="1"/>
</dbReference>
<keyword evidence="4" id="KW-1185">Reference proteome</keyword>
<dbReference type="Proteomes" id="UP000263642">
    <property type="component" value="Unassembled WGS sequence"/>
</dbReference>
<evidence type="ECO:0000313" key="3">
    <source>
        <dbReference type="Proteomes" id="UP000263642"/>
    </source>
</evidence>
<dbReference type="InterPro" id="IPR010920">
    <property type="entry name" value="LSM_dom_sf"/>
</dbReference>
<accession>A0A517XB14</accession>
<dbReference type="Proteomes" id="UP000322887">
    <property type="component" value="Chromosome"/>
</dbReference>
<reference evidence="2 4" key="2">
    <citation type="submission" date="2019-08" db="EMBL/GenBank/DDBJ databases">
        <title>Deep-cultivation of Planctomycetes and their phenomic and genomic characterization uncovers novel biology.</title>
        <authorList>
            <person name="Wiegand S."/>
            <person name="Jogler M."/>
            <person name="Boedeker C."/>
            <person name="Pinto D."/>
            <person name="Vollmers J."/>
            <person name="Rivas-Marin E."/>
            <person name="Kohn T."/>
            <person name="Peeters S.H."/>
            <person name="Heuer A."/>
            <person name="Rast P."/>
            <person name="Oberbeckmann S."/>
            <person name="Bunk B."/>
            <person name="Jeske O."/>
            <person name="Meyerdierks A."/>
            <person name="Storesund J.E."/>
            <person name="Kallscheuer N."/>
            <person name="Luecker S."/>
            <person name="Lage O.M."/>
            <person name="Pohl T."/>
            <person name="Merkel B.J."/>
            <person name="Hornburger P."/>
            <person name="Mueller R.-W."/>
            <person name="Bruemmer F."/>
            <person name="Labrenz M."/>
            <person name="Spormann A.M."/>
            <person name="Op den Camp H."/>
            <person name="Overmann J."/>
            <person name="Amann R."/>
            <person name="Jetten M.S.M."/>
            <person name="Mascher T."/>
            <person name="Medema M.H."/>
            <person name="Devos D.P."/>
            <person name="Kaster A.-K."/>
            <person name="Ovreas L."/>
            <person name="Rohde M."/>
            <person name="Galperin M.Y."/>
            <person name="Jogler C."/>
        </authorList>
    </citation>
    <scope>NUCLEOTIDE SEQUENCE [LARGE SCALE GENOMIC DNA]</scope>
    <source>
        <strain evidence="2 4">DSM 8797</strain>
    </source>
</reference>
<name>A0A3D3R414_9PLAN</name>
<gene>
    <name evidence="1" type="ORF">DIT97_11130</name>
    <name evidence="2" type="ORF">GmarT_25550</name>
</gene>
<proteinExistence type="predicted"/>
<evidence type="ECO:0000313" key="4">
    <source>
        <dbReference type="Proteomes" id="UP000322887"/>
    </source>
</evidence>
<dbReference type="EMBL" id="CP042910">
    <property type="protein sequence ID" value="QEG16689.1"/>
    <property type="molecule type" value="Genomic_DNA"/>
</dbReference>